<dbReference type="Proteomes" id="UP000034805">
    <property type="component" value="Unassembled WGS sequence"/>
</dbReference>
<proteinExistence type="predicted"/>
<keyword evidence="2 6" id="KW-0812">Transmembrane</keyword>
<evidence type="ECO:0000313" key="8">
    <source>
        <dbReference type="EMBL" id="KPP70744.1"/>
    </source>
</evidence>
<feature type="compositionally biased region" description="Basic and acidic residues" evidence="5">
    <location>
        <begin position="89"/>
        <end position="103"/>
    </location>
</feature>
<protein>
    <submittedName>
        <fullName evidence="8">Glycophorin-C-like</fullName>
    </submittedName>
</protein>
<dbReference type="AlphaFoldDB" id="A0A0P7U9P2"/>
<comment type="subcellular location">
    <subcellularLocation>
        <location evidence="1">Membrane</location>
        <topology evidence="1">Single-pass membrane protein</topology>
    </subcellularLocation>
</comment>
<dbReference type="PANTHER" id="PTHR47614:SF2">
    <property type="entry name" value="GLYCOPHORIN-C"/>
    <property type="match status" value="1"/>
</dbReference>
<reference evidence="8 9" key="1">
    <citation type="submission" date="2015-08" db="EMBL/GenBank/DDBJ databases">
        <title>The genome of the Asian arowana (Scleropages formosus).</title>
        <authorList>
            <person name="Tan M.H."/>
            <person name="Gan H.M."/>
            <person name="Croft L.J."/>
            <person name="Austin C.M."/>
        </authorList>
    </citation>
    <scope>NUCLEOTIDE SEQUENCE [LARGE SCALE GENOMIC DNA]</scope>
    <source>
        <strain evidence="8">Aro1</strain>
    </source>
</reference>
<dbReference type="InterPro" id="IPR003585">
    <property type="entry name" value="Neurexin-like"/>
</dbReference>
<dbReference type="EMBL" id="JARO02003320">
    <property type="protein sequence ID" value="KPP70744.1"/>
    <property type="molecule type" value="Genomic_DNA"/>
</dbReference>
<accession>A0A0P7U9P2</accession>
<gene>
    <name evidence="8" type="ORF">Z043_110401</name>
</gene>
<evidence type="ECO:0000256" key="3">
    <source>
        <dbReference type="ARBA" id="ARBA00022989"/>
    </source>
</evidence>
<dbReference type="SMART" id="SM00294">
    <property type="entry name" value="4.1m"/>
    <property type="match status" value="1"/>
</dbReference>
<comment type="caution">
    <text evidence="8">The sequence shown here is derived from an EMBL/GenBank/DDBJ whole genome shotgun (WGS) entry which is preliminary data.</text>
</comment>
<evidence type="ECO:0000256" key="5">
    <source>
        <dbReference type="SAM" id="MobiDB-lite"/>
    </source>
</evidence>
<evidence type="ECO:0000256" key="4">
    <source>
        <dbReference type="ARBA" id="ARBA00023136"/>
    </source>
</evidence>
<feature type="domain" description="Neurexin/syndecan/glycophorin C" evidence="7">
    <location>
        <begin position="55"/>
        <end position="73"/>
    </location>
</feature>
<evidence type="ECO:0000256" key="6">
    <source>
        <dbReference type="SAM" id="Phobius"/>
    </source>
</evidence>
<organism evidence="8 9">
    <name type="scientific">Scleropages formosus</name>
    <name type="common">Asian bonytongue</name>
    <name type="synonym">Osteoglossum formosum</name>
    <dbReference type="NCBI Taxonomy" id="113540"/>
    <lineage>
        <taxon>Eukaryota</taxon>
        <taxon>Metazoa</taxon>
        <taxon>Chordata</taxon>
        <taxon>Craniata</taxon>
        <taxon>Vertebrata</taxon>
        <taxon>Euteleostomi</taxon>
        <taxon>Actinopterygii</taxon>
        <taxon>Neopterygii</taxon>
        <taxon>Teleostei</taxon>
        <taxon>Osteoglossocephala</taxon>
        <taxon>Osteoglossomorpha</taxon>
        <taxon>Osteoglossiformes</taxon>
        <taxon>Osteoglossidae</taxon>
        <taxon>Scleropages</taxon>
    </lineage>
</organism>
<dbReference type="PANTHER" id="PTHR47614">
    <property type="entry name" value="GLYCOPHORIN-C"/>
    <property type="match status" value="1"/>
</dbReference>
<evidence type="ECO:0000313" key="9">
    <source>
        <dbReference type="Proteomes" id="UP000034805"/>
    </source>
</evidence>
<evidence type="ECO:0000256" key="1">
    <source>
        <dbReference type="ARBA" id="ARBA00004167"/>
    </source>
</evidence>
<keyword evidence="3 6" id="KW-1133">Transmembrane helix</keyword>
<dbReference type="GO" id="GO:0016020">
    <property type="term" value="C:membrane"/>
    <property type="evidence" value="ECO:0007669"/>
    <property type="project" value="UniProtKB-SubCell"/>
</dbReference>
<keyword evidence="4 6" id="KW-0472">Membrane</keyword>
<feature type="region of interest" description="Disordered" evidence="5">
    <location>
        <begin position="69"/>
        <end position="103"/>
    </location>
</feature>
<dbReference type="GO" id="GO:0030863">
    <property type="term" value="C:cortical cytoskeleton"/>
    <property type="evidence" value="ECO:0007669"/>
    <property type="project" value="TreeGrafter"/>
</dbReference>
<name>A0A0P7U9P2_SCLFO</name>
<dbReference type="InterPro" id="IPR042192">
    <property type="entry name" value="Glycophorin-C"/>
</dbReference>
<feature type="transmembrane region" description="Helical" evidence="6">
    <location>
        <begin position="35"/>
        <end position="58"/>
    </location>
</feature>
<evidence type="ECO:0000256" key="2">
    <source>
        <dbReference type="ARBA" id="ARBA00022692"/>
    </source>
</evidence>
<evidence type="ECO:0000259" key="7">
    <source>
        <dbReference type="SMART" id="SM00294"/>
    </source>
</evidence>
<sequence length="103" mass="11188">MRRKQRPLCVHSVPVLQSHPNVSIGANEDNVSFDAILGGVIAAVTLVLLCTAAVLLRYKYRHNGSYRTNEAKGTEFGRTSGTAPGTDPSARDAVDERGKEFFI</sequence>